<gene>
    <name evidence="2" type="ORF">CUZ56_02445</name>
</gene>
<evidence type="ECO:0000256" key="1">
    <source>
        <dbReference type="SAM" id="MobiDB-lite"/>
    </source>
</evidence>
<name>A0A433SAR9_9BURK</name>
<accession>A0A433SAR9</accession>
<dbReference type="AlphaFoldDB" id="A0A433SAR9"/>
<sequence>MDMVEKRDDFDVPRFDLQQMLKEVESETGMYGQSSVKQADITELFKKKENKDKRPQS</sequence>
<evidence type="ECO:0000313" key="2">
    <source>
        <dbReference type="EMBL" id="RUS65846.1"/>
    </source>
</evidence>
<evidence type="ECO:0000313" key="3">
    <source>
        <dbReference type="Proteomes" id="UP000286947"/>
    </source>
</evidence>
<dbReference type="RefSeq" id="WP_162615339.1">
    <property type="nucleotide sequence ID" value="NZ_PQSP01000008.1"/>
</dbReference>
<proteinExistence type="predicted"/>
<feature type="region of interest" description="Disordered" evidence="1">
    <location>
        <begin position="25"/>
        <end position="57"/>
    </location>
</feature>
<dbReference type="EMBL" id="PQSP01000008">
    <property type="protein sequence ID" value="RUS65846.1"/>
    <property type="molecule type" value="Genomic_DNA"/>
</dbReference>
<comment type="caution">
    <text evidence="2">The sequence shown here is derived from an EMBL/GenBank/DDBJ whole genome shotgun (WGS) entry which is preliminary data.</text>
</comment>
<feature type="compositionally biased region" description="Basic and acidic residues" evidence="1">
    <location>
        <begin position="43"/>
        <end position="57"/>
    </location>
</feature>
<protein>
    <submittedName>
        <fullName evidence="2">Uncharacterized protein</fullName>
    </submittedName>
</protein>
<reference evidence="2 3" key="1">
    <citation type="submission" date="2018-01" db="EMBL/GenBank/DDBJ databases">
        <title>Saezia sanguinis gen. nov., sp. nov., in the order Burkholderiales isolated from human blood.</title>
        <authorList>
            <person name="Medina-Pascual M.J."/>
            <person name="Valdezate S."/>
            <person name="Monzon S."/>
            <person name="Cuesta I."/>
            <person name="Carrasco G."/>
            <person name="Villalon P."/>
            <person name="Saez-Nieto J.A."/>
        </authorList>
    </citation>
    <scope>NUCLEOTIDE SEQUENCE [LARGE SCALE GENOMIC DNA]</scope>
    <source>
        <strain evidence="2 3">CNM695-12</strain>
    </source>
</reference>
<dbReference type="Proteomes" id="UP000286947">
    <property type="component" value="Unassembled WGS sequence"/>
</dbReference>
<keyword evidence="3" id="KW-1185">Reference proteome</keyword>
<organism evidence="2 3">
    <name type="scientific">Saezia sanguinis</name>
    <dbReference type="NCBI Taxonomy" id="1965230"/>
    <lineage>
        <taxon>Bacteria</taxon>
        <taxon>Pseudomonadati</taxon>
        <taxon>Pseudomonadota</taxon>
        <taxon>Betaproteobacteria</taxon>
        <taxon>Burkholderiales</taxon>
        <taxon>Saeziaceae</taxon>
        <taxon>Saezia</taxon>
    </lineage>
</organism>